<evidence type="ECO:0000256" key="1">
    <source>
        <dbReference type="SAM" id="Coils"/>
    </source>
</evidence>
<keyword evidence="1" id="KW-0175">Coiled coil</keyword>
<dbReference type="AlphaFoldDB" id="A0A7U4M1W1"/>
<keyword evidence="2" id="KW-0472">Membrane</keyword>
<keyword evidence="4" id="KW-1185">Reference proteome</keyword>
<feature type="coiled-coil region" evidence="1">
    <location>
        <begin position="49"/>
        <end position="76"/>
    </location>
</feature>
<reference evidence="4" key="2">
    <citation type="journal article" date="2017" name="Stand. Genomic Sci.">
        <title>Complete genome sequence of the sulfur-oxidizing chemolithoautotrophic Sulfurovum lithotrophicum 42BKTT.</title>
        <authorList>
            <person name="Jeon W."/>
            <person name="Priscilla L."/>
            <person name="Park G."/>
            <person name="Lee H."/>
            <person name="Lee N."/>
            <person name="Lee D."/>
            <person name="Kwon H."/>
            <person name="Ahn I."/>
            <person name="Lee C."/>
            <person name="Lee H."/>
            <person name="Ahn J."/>
        </authorList>
    </citation>
    <scope>NUCLEOTIDE SEQUENCE [LARGE SCALE GENOMIC DNA]</scope>
    <source>
        <strain evidence="4">ATCC BAA-797 / 42BKT</strain>
    </source>
</reference>
<evidence type="ECO:0000256" key="2">
    <source>
        <dbReference type="SAM" id="Phobius"/>
    </source>
</evidence>
<dbReference type="KEGG" id="slh:YH65_07950"/>
<gene>
    <name evidence="3" type="ORF">YH65_07950</name>
</gene>
<dbReference type="Proteomes" id="UP000034444">
    <property type="component" value="Chromosome"/>
</dbReference>
<organism evidence="3 4">
    <name type="scientific">Sulfurovum lithotrophicum</name>
    <dbReference type="NCBI Taxonomy" id="206403"/>
    <lineage>
        <taxon>Bacteria</taxon>
        <taxon>Pseudomonadati</taxon>
        <taxon>Campylobacterota</taxon>
        <taxon>Epsilonproteobacteria</taxon>
        <taxon>Campylobacterales</taxon>
        <taxon>Sulfurovaceae</taxon>
        <taxon>Sulfurovum</taxon>
    </lineage>
</organism>
<dbReference type="OrthoDB" id="5373140at2"/>
<accession>A0A7U4M1W1</accession>
<reference evidence="3 4" key="1">
    <citation type="submission" date="2015-04" db="EMBL/GenBank/DDBJ databases">
        <title>Complete genome sequence of Sulfurovum lithotrophicum ATCC BAA-797T.</title>
        <authorList>
            <person name="Ahn J."/>
            <person name="Park G."/>
            <person name="Jeon W."/>
            <person name="Jang Y."/>
            <person name="Jang M."/>
            <person name="Lee H."/>
            <person name="Lee H."/>
        </authorList>
    </citation>
    <scope>NUCLEOTIDE SEQUENCE [LARGE SCALE GENOMIC DNA]</scope>
    <source>
        <strain evidence="4">ATCC BAA-797 / 42BKT</strain>
    </source>
</reference>
<keyword evidence="2" id="KW-0812">Transmembrane</keyword>
<sequence>MAKGVKKKRPDGITWKMVMIILISISIVLILAGIKIYLSNQIYYESKEVNKMQREVSALKAEKVLLEQNIEALKFKNRVTDTIFILDNTEE</sequence>
<dbReference type="RefSeq" id="WP_046551407.1">
    <property type="nucleotide sequence ID" value="NZ_CP011308.1"/>
</dbReference>
<keyword evidence="2" id="KW-1133">Transmembrane helix</keyword>
<feature type="transmembrane region" description="Helical" evidence="2">
    <location>
        <begin position="17"/>
        <end position="38"/>
    </location>
</feature>
<proteinExistence type="predicted"/>
<name>A0A7U4M1W1_9BACT</name>
<evidence type="ECO:0000313" key="4">
    <source>
        <dbReference type="Proteomes" id="UP000034444"/>
    </source>
</evidence>
<dbReference type="EMBL" id="CP011308">
    <property type="protein sequence ID" value="AKF25330.1"/>
    <property type="molecule type" value="Genomic_DNA"/>
</dbReference>
<evidence type="ECO:0000313" key="3">
    <source>
        <dbReference type="EMBL" id="AKF25330.1"/>
    </source>
</evidence>
<protein>
    <submittedName>
        <fullName evidence="3">Uncharacterized protein</fullName>
    </submittedName>
</protein>